<gene>
    <name evidence="1" type="ORF">MENTE1834_LOCUS5436</name>
</gene>
<organism evidence="1 2">
    <name type="scientific">Meloidogyne enterolobii</name>
    <name type="common">Root-knot nematode worm</name>
    <name type="synonym">Meloidogyne mayaguensis</name>
    <dbReference type="NCBI Taxonomy" id="390850"/>
    <lineage>
        <taxon>Eukaryota</taxon>
        <taxon>Metazoa</taxon>
        <taxon>Ecdysozoa</taxon>
        <taxon>Nematoda</taxon>
        <taxon>Chromadorea</taxon>
        <taxon>Rhabditida</taxon>
        <taxon>Tylenchina</taxon>
        <taxon>Tylenchomorpha</taxon>
        <taxon>Tylenchoidea</taxon>
        <taxon>Meloidogynidae</taxon>
        <taxon>Meloidogyninae</taxon>
        <taxon>Meloidogyne</taxon>
    </lineage>
</organism>
<accession>A0ACB0XYS3</accession>
<sequence length="70" mass="7815">MAQKVNVNRNVQDPFYRYKMPRLLAKVEGKGNGIKTVVANMPEIAKALSRPPTCLFLVIFGGLWGKILRG</sequence>
<protein>
    <submittedName>
        <fullName evidence="1">Uncharacterized protein</fullName>
    </submittedName>
</protein>
<evidence type="ECO:0000313" key="1">
    <source>
        <dbReference type="EMBL" id="CAK5024227.1"/>
    </source>
</evidence>
<dbReference type="EMBL" id="CAVMJV010000004">
    <property type="protein sequence ID" value="CAK5024227.1"/>
    <property type="molecule type" value="Genomic_DNA"/>
</dbReference>
<evidence type="ECO:0000313" key="2">
    <source>
        <dbReference type="Proteomes" id="UP001497535"/>
    </source>
</evidence>
<reference evidence="1" key="1">
    <citation type="submission" date="2023-11" db="EMBL/GenBank/DDBJ databases">
        <authorList>
            <person name="Poullet M."/>
        </authorList>
    </citation>
    <scope>NUCLEOTIDE SEQUENCE</scope>
    <source>
        <strain evidence="1">E1834</strain>
    </source>
</reference>
<comment type="caution">
    <text evidence="1">The sequence shown here is derived from an EMBL/GenBank/DDBJ whole genome shotgun (WGS) entry which is preliminary data.</text>
</comment>
<dbReference type="Proteomes" id="UP001497535">
    <property type="component" value="Unassembled WGS sequence"/>
</dbReference>
<name>A0ACB0XYS3_MELEN</name>
<keyword evidence="2" id="KW-1185">Reference proteome</keyword>
<proteinExistence type="predicted"/>